<dbReference type="HAMAP" id="MF_03044">
    <property type="entry name" value="BMT2"/>
    <property type="match status" value="1"/>
</dbReference>
<comment type="subcellular location">
    <subcellularLocation>
        <location evidence="4">Nucleus</location>
        <location evidence="4">Nucleolus</location>
    </subcellularLocation>
</comment>
<feature type="binding site" evidence="4">
    <location>
        <position position="155"/>
    </location>
    <ligand>
        <name>S-adenosyl-L-methionine</name>
        <dbReference type="ChEBI" id="CHEBI:59789"/>
    </ligand>
</feature>
<comment type="function">
    <text evidence="4">S-adenosyl-L-methionine-dependent methyltransferase that specifically methylates the N(1) position of an adenine present in helix 65 in 25S rRNA.</text>
</comment>
<dbReference type="PANTHER" id="PTHR21008">
    <property type="entry name" value="S-ADENOSYLMETHIONINE SENSOR UPSTREAM OF MTORC1-RELATED"/>
    <property type="match status" value="1"/>
</dbReference>
<dbReference type="EMBL" id="OZ037946">
    <property type="protein sequence ID" value="CAL1704053.1"/>
    <property type="molecule type" value="Genomic_DNA"/>
</dbReference>
<dbReference type="Proteomes" id="UP001497453">
    <property type="component" value="Chromosome 3"/>
</dbReference>
<evidence type="ECO:0000256" key="3">
    <source>
        <dbReference type="ARBA" id="ARBA00022691"/>
    </source>
</evidence>
<keyword evidence="3 4" id="KW-0949">S-adenosyl-L-methionine</keyword>
<accession>A0ABP1DAG3</accession>
<keyword evidence="4" id="KW-0539">Nucleus</keyword>
<evidence type="ECO:0000256" key="4">
    <source>
        <dbReference type="HAMAP-Rule" id="MF_03044"/>
    </source>
</evidence>
<name>A0ABP1DAG3_9APHY</name>
<evidence type="ECO:0000313" key="7">
    <source>
        <dbReference type="Proteomes" id="UP001497453"/>
    </source>
</evidence>
<sequence>MPKAKKHRRKASITSSSLTGVPLPSGSSSNPSSTRTFIRQFHVLIKRKAQLQRLLEEPRIRKFDEQDATRKELASIEREITNLGGLETYQRMSSIGQGNDRGGGSEKVLIGWLNEFSEPQRLCETNGRFKLLEVGALKHDNYAAHASWIDNTPIDLHSRHPSIKEQDFLLLSEDQNRSKWDIISLSLVVNFVPEPKHRGRMLQLAHTMLRSDGYLFLALPLPCILNSRYMTPEHLQDLMQNLGFTQMRSRWKEGGKMAYWLYKKTAIPSHRNLMPYQKKTVLRTGNRNNFCILL</sequence>
<keyword evidence="2 4" id="KW-0808">Transferase</keyword>
<dbReference type="EC" id="2.1.1.-" evidence="4"/>
<feature type="compositionally biased region" description="Low complexity" evidence="5">
    <location>
        <begin position="22"/>
        <end position="33"/>
    </location>
</feature>
<dbReference type="InterPro" id="IPR029063">
    <property type="entry name" value="SAM-dependent_MTases_sf"/>
</dbReference>
<evidence type="ECO:0000256" key="5">
    <source>
        <dbReference type="SAM" id="MobiDB-lite"/>
    </source>
</evidence>
<feature type="compositionally biased region" description="Basic residues" evidence="5">
    <location>
        <begin position="1"/>
        <end position="11"/>
    </location>
</feature>
<organism evidence="6 7">
    <name type="scientific">Somion occarium</name>
    <dbReference type="NCBI Taxonomy" id="3059160"/>
    <lineage>
        <taxon>Eukaryota</taxon>
        <taxon>Fungi</taxon>
        <taxon>Dikarya</taxon>
        <taxon>Basidiomycota</taxon>
        <taxon>Agaricomycotina</taxon>
        <taxon>Agaricomycetes</taxon>
        <taxon>Polyporales</taxon>
        <taxon>Cerrenaceae</taxon>
        <taxon>Somion</taxon>
    </lineage>
</organism>
<feature type="region of interest" description="Disordered" evidence="5">
    <location>
        <begin position="1"/>
        <end position="34"/>
    </location>
</feature>
<protein>
    <recommendedName>
        <fullName evidence="4">25S rRNA adenine-N(1) methyltransferase</fullName>
        <ecNumber evidence="4">2.1.1.-</ecNumber>
    </recommendedName>
</protein>
<evidence type="ECO:0000256" key="1">
    <source>
        <dbReference type="ARBA" id="ARBA00022603"/>
    </source>
</evidence>
<dbReference type="InterPro" id="IPR021867">
    <property type="entry name" value="Bmt2/SAMTOR"/>
</dbReference>
<dbReference type="PANTHER" id="PTHR21008:SF1">
    <property type="entry name" value="25S RRNA (ADENINE(2142)-N(1))-METHYLTRANSFERASE"/>
    <property type="match status" value="1"/>
</dbReference>
<feature type="binding site" evidence="4">
    <location>
        <position position="135"/>
    </location>
    <ligand>
        <name>S-adenosyl-L-methionine</name>
        <dbReference type="ChEBI" id="CHEBI:59789"/>
    </ligand>
</feature>
<evidence type="ECO:0000313" key="6">
    <source>
        <dbReference type="EMBL" id="CAL1704053.1"/>
    </source>
</evidence>
<gene>
    <name evidence="6" type="ORF">GFSPODELE1_LOCUS4826</name>
</gene>
<proteinExistence type="inferred from homology"/>
<keyword evidence="1 4" id="KW-0489">Methyltransferase</keyword>
<dbReference type="Pfam" id="PF11968">
    <property type="entry name" value="Bmt2"/>
    <property type="match status" value="1"/>
</dbReference>
<dbReference type="Gene3D" id="3.40.50.150">
    <property type="entry name" value="Vaccinia Virus protein VP39"/>
    <property type="match status" value="1"/>
</dbReference>
<keyword evidence="7" id="KW-1185">Reference proteome</keyword>
<dbReference type="SUPFAM" id="SSF53335">
    <property type="entry name" value="S-adenosyl-L-methionine-dependent methyltransferases"/>
    <property type="match status" value="1"/>
</dbReference>
<reference evidence="7" key="1">
    <citation type="submission" date="2024-04" db="EMBL/GenBank/DDBJ databases">
        <authorList>
            <person name="Shaw F."/>
            <person name="Minotto A."/>
        </authorList>
    </citation>
    <scope>NUCLEOTIDE SEQUENCE [LARGE SCALE GENOMIC DNA]</scope>
</reference>
<evidence type="ECO:0000256" key="2">
    <source>
        <dbReference type="ARBA" id="ARBA00022679"/>
    </source>
</evidence>
<comment type="similarity">
    <text evidence="4">Belongs to the BMT2 family.</text>
</comment>